<dbReference type="GO" id="GO:0005829">
    <property type="term" value="C:cytosol"/>
    <property type="evidence" value="ECO:0007669"/>
    <property type="project" value="TreeGrafter"/>
</dbReference>
<dbReference type="InterPro" id="IPR001387">
    <property type="entry name" value="Cro/C1-type_HTH"/>
</dbReference>
<feature type="domain" description="HTH cro/C1-type" evidence="4">
    <location>
        <begin position="92"/>
        <end position="131"/>
    </location>
</feature>
<proteinExistence type="predicted"/>
<dbReference type="Gene3D" id="1.10.260.40">
    <property type="entry name" value="lambda repressor-like DNA-binding domains"/>
    <property type="match status" value="1"/>
</dbReference>
<dbReference type="SMART" id="SM00530">
    <property type="entry name" value="HTH_XRE"/>
    <property type="match status" value="1"/>
</dbReference>
<evidence type="ECO:0000256" key="2">
    <source>
        <dbReference type="ARBA" id="ARBA00023125"/>
    </source>
</evidence>
<dbReference type="PANTHER" id="PTHR46797">
    <property type="entry name" value="HTH-TYPE TRANSCRIPTIONAL REGULATOR"/>
    <property type="match status" value="1"/>
</dbReference>
<dbReference type="EMBL" id="JAAONZ010000004">
    <property type="protein sequence ID" value="NHO65509.1"/>
    <property type="molecule type" value="Genomic_DNA"/>
</dbReference>
<evidence type="ECO:0000313" key="6">
    <source>
        <dbReference type="Proteomes" id="UP000787472"/>
    </source>
</evidence>
<dbReference type="Pfam" id="PF01381">
    <property type="entry name" value="HTH_3"/>
    <property type="match status" value="1"/>
</dbReference>
<gene>
    <name evidence="5" type="ORF">G8770_08160</name>
</gene>
<dbReference type="Proteomes" id="UP000787472">
    <property type="component" value="Unassembled WGS sequence"/>
</dbReference>
<dbReference type="AlphaFoldDB" id="A0A9E5JUE9"/>
<dbReference type="InterPro" id="IPR010982">
    <property type="entry name" value="Lambda_DNA-bd_dom_sf"/>
</dbReference>
<comment type="caution">
    <text evidence="5">The sequence shown here is derived from an EMBL/GenBank/DDBJ whole genome shotgun (WGS) entry which is preliminary data.</text>
</comment>
<dbReference type="InterPro" id="IPR050807">
    <property type="entry name" value="TransReg_Diox_bact_type"/>
</dbReference>
<dbReference type="RefSeq" id="WP_167184527.1">
    <property type="nucleotide sequence ID" value="NZ_JAAONZ010000004.1"/>
</dbReference>
<dbReference type="GO" id="GO:0003677">
    <property type="term" value="F:DNA binding"/>
    <property type="evidence" value="ECO:0007669"/>
    <property type="project" value="UniProtKB-KW"/>
</dbReference>
<evidence type="ECO:0000313" key="5">
    <source>
        <dbReference type="EMBL" id="NHO65509.1"/>
    </source>
</evidence>
<keyword evidence="2" id="KW-0238">DNA-binding</keyword>
<dbReference type="PROSITE" id="PS50943">
    <property type="entry name" value="HTH_CROC1"/>
    <property type="match status" value="1"/>
</dbReference>
<keyword evidence="6" id="KW-1185">Reference proteome</keyword>
<dbReference type="GO" id="GO:0003700">
    <property type="term" value="F:DNA-binding transcription factor activity"/>
    <property type="evidence" value="ECO:0007669"/>
    <property type="project" value="TreeGrafter"/>
</dbReference>
<evidence type="ECO:0000256" key="1">
    <source>
        <dbReference type="ARBA" id="ARBA00023015"/>
    </source>
</evidence>
<dbReference type="SUPFAM" id="SSF47413">
    <property type="entry name" value="lambda repressor-like DNA-binding domains"/>
    <property type="match status" value="1"/>
</dbReference>
<dbReference type="PANTHER" id="PTHR46797:SF23">
    <property type="entry name" value="HTH-TYPE TRANSCRIPTIONAL REGULATOR SUTR"/>
    <property type="match status" value="1"/>
</dbReference>
<organism evidence="5 6">
    <name type="scientific">Pseudomaricurvus hydrocarbonicus</name>
    <dbReference type="NCBI Taxonomy" id="1470433"/>
    <lineage>
        <taxon>Bacteria</taxon>
        <taxon>Pseudomonadati</taxon>
        <taxon>Pseudomonadota</taxon>
        <taxon>Gammaproteobacteria</taxon>
        <taxon>Cellvibrionales</taxon>
        <taxon>Cellvibrionaceae</taxon>
        <taxon>Pseudomaricurvus</taxon>
    </lineage>
</organism>
<evidence type="ECO:0000256" key="3">
    <source>
        <dbReference type="ARBA" id="ARBA00023163"/>
    </source>
</evidence>
<reference evidence="5" key="1">
    <citation type="submission" date="2020-03" db="EMBL/GenBank/DDBJ databases">
        <authorList>
            <person name="Guo F."/>
        </authorList>
    </citation>
    <scope>NUCLEOTIDE SEQUENCE</scope>
    <source>
        <strain evidence="5">JCM 30134</strain>
    </source>
</reference>
<keyword evidence="1" id="KW-0805">Transcription regulation</keyword>
<dbReference type="CDD" id="cd00093">
    <property type="entry name" value="HTH_XRE"/>
    <property type="match status" value="1"/>
</dbReference>
<accession>A0A9E5JUE9</accession>
<name>A0A9E5JUE9_9GAMM</name>
<sequence length="134" mass="14662">MSVQVIMKDGRPEWAVLPYTEYEALLARVEALESGAPAPASTEIRAEDSRNLRKTMMEQLQNVASVSQAGSFQGEKAAKLRLSKGLDEAHIAREIGISPVYLKQIESGEREPSEPILRNIARALGVDVNELSGE</sequence>
<evidence type="ECO:0000259" key="4">
    <source>
        <dbReference type="PROSITE" id="PS50943"/>
    </source>
</evidence>
<keyword evidence="3" id="KW-0804">Transcription</keyword>
<protein>
    <submittedName>
        <fullName evidence="5">Helix-turn-helix transcriptional regulator</fullName>
    </submittedName>
</protein>